<proteinExistence type="predicted"/>
<organism evidence="1 2">
    <name type="scientific">Sphaeroforma arctica JP610</name>
    <dbReference type="NCBI Taxonomy" id="667725"/>
    <lineage>
        <taxon>Eukaryota</taxon>
        <taxon>Ichthyosporea</taxon>
        <taxon>Ichthyophonida</taxon>
        <taxon>Sphaeroforma</taxon>
    </lineage>
</organism>
<evidence type="ECO:0000313" key="2">
    <source>
        <dbReference type="Proteomes" id="UP000054560"/>
    </source>
</evidence>
<protein>
    <submittedName>
        <fullName evidence="1">Uncharacterized protein</fullName>
    </submittedName>
</protein>
<reference evidence="1 2" key="1">
    <citation type="submission" date="2011-02" db="EMBL/GenBank/DDBJ databases">
        <title>The Genome Sequence of Sphaeroforma arctica JP610.</title>
        <authorList>
            <consortium name="The Broad Institute Genome Sequencing Platform"/>
            <person name="Russ C."/>
            <person name="Cuomo C."/>
            <person name="Young S.K."/>
            <person name="Zeng Q."/>
            <person name="Gargeya S."/>
            <person name="Alvarado L."/>
            <person name="Berlin A."/>
            <person name="Chapman S.B."/>
            <person name="Chen Z."/>
            <person name="Freedman E."/>
            <person name="Gellesch M."/>
            <person name="Goldberg J."/>
            <person name="Griggs A."/>
            <person name="Gujja S."/>
            <person name="Heilman E."/>
            <person name="Heiman D."/>
            <person name="Howarth C."/>
            <person name="Mehta T."/>
            <person name="Neiman D."/>
            <person name="Pearson M."/>
            <person name="Roberts A."/>
            <person name="Saif S."/>
            <person name="Shea T."/>
            <person name="Shenoy N."/>
            <person name="Sisk P."/>
            <person name="Stolte C."/>
            <person name="Sykes S."/>
            <person name="White J."/>
            <person name="Yandava C."/>
            <person name="Burger G."/>
            <person name="Gray M.W."/>
            <person name="Holland P.W.H."/>
            <person name="King N."/>
            <person name="Lang F.B.F."/>
            <person name="Roger A.J."/>
            <person name="Ruiz-Trillo I."/>
            <person name="Haas B."/>
            <person name="Nusbaum C."/>
            <person name="Birren B."/>
        </authorList>
    </citation>
    <scope>NUCLEOTIDE SEQUENCE [LARGE SCALE GENOMIC DNA]</scope>
    <source>
        <strain evidence="1 2">JP610</strain>
    </source>
</reference>
<keyword evidence="2" id="KW-1185">Reference proteome</keyword>
<dbReference type="RefSeq" id="XP_014144962.1">
    <property type="nucleotide sequence ID" value="XM_014289487.1"/>
</dbReference>
<name>A0A0L0F2Y8_9EUKA</name>
<dbReference type="AlphaFoldDB" id="A0A0L0F2Y8"/>
<sequence length="56" mass="6462">MDLACMLTLPKSYDIAIQLMSRARKPDLAKRISILMKAKVQEIEEEQEIARKKEEG</sequence>
<dbReference type="EMBL" id="KQ249598">
    <property type="protein sequence ID" value="KNC71060.1"/>
    <property type="molecule type" value="Genomic_DNA"/>
</dbReference>
<evidence type="ECO:0000313" key="1">
    <source>
        <dbReference type="EMBL" id="KNC71060.1"/>
    </source>
</evidence>
<feature type="non-terminal residue" evidence="1">
    <location>
        <position position="56"/>
    </location>
</feature>
<dbReference type="Proteomes" id="UP000054560">
    <property type="component" value="Unassembled WGS sequence"/>
</dbReference>
<accession>A0A0L0F2Y8</accession>
<gene>
    <name evidence="1" type="ORF">SARC_16407</name>
</gene>
<dbReference type="GeneID" id="25916911"/>